<dbReference type="EMBL" id="JABBNU010000001">
    <property type="protein sequence ID" value="NMM47001.1"/>
    <property type="molecule type" value="Genomic_DNA"/>
</dbReference>
<accession>A0A848IUV1</accession>
<feature type="chain" id="PRO_5032461579" evidence="2">
    <location>
        <begin position="24"/>
        <end position="558"/>
    </location>
</feature>
<proteinExistence type="predicted"/>
<organism evidence="4 5">
    <name type="scientific">Marinigracilibium pacificum</name>
    <dbReference type="NCBI Taxonomy" id="2729599"/>
    <lineage>
        <taxon>Bacteria</taxon>
        <taxon>Pseudomonadati</taxon>
        <taxon>Bacteroidota</taxon>
        <taxon>Cytophagia</taxon>
        <taxon>Cytophagales</taxon>
        <taxon>Flammeovirgaceae</taxon>
        <taxon>Marinigracilibium</taxon>
    </lineage>
</organism>
<evidence type="ECO:0000313" key="4">
    <source>
        <dbReference type="EMBL" id="NMM47001.1"/>
    </source>
</evidence>
<keyword evidence="5" id="KW-1185">Reference proteome</keyword>
<evidence type="ECO:0000313" key="5">
    <source>
        <dbReference type="Proteomes" id="UP000559010"/>
    </source>
</evidence>
<sequence>MKIKYFFVLIALTIFALSGPSCANQVPPTGGPKDTIPPELLAVIPMDQSINVKPSKIVLTFDEDIKANKIKEQLIISPRLNDYTYSVKRNELTITFNTELDTNTTYTFNFRESIGDITEDNSPKNLYIAFSTGNYIDSLSIGGNIKELYTGMPAKETTVGLYIPNDTADFRKVKPRYVIETTDSGNYKFNNIKNGTYLIRAIKDDNKNLLLESNSESFGFISDTINLNTSLINMDMSLIKINIQDIKLNNTRPDGSNFTVNYNKGINVTKVESLNNKEIPAYILSEDRKKIIFYPDTTLLDSIHTLITVSDSINNLSTDTFYIKYRESKRSKEKFEIKNNSNRKYILNKTLYSEIKSNKPINEINSDKLILLLDTVEVDKSNYQMNQSIINDYKTLVSTTIILNDTSFINKIIENDSLNKINPNKLVLKYEKGSLISVRSDSSEAIEISYTFPNRDKFATLSGKILNLNSGAFIQLMSNNKVAYEKYINTNNPEYRFDYVEPGNYTTRLIIDSNNNRSHDLGNIFKGEQPEPIINNIKEYNLREKWEYAGEDIDLNNL</sequence>
<evidence type="ECO:0000259" key="3">
    <source>
        <dbReference type="Pfam" id="PF13205"/>
    </source>
</evidence>
<keyword evidence="1 2" id="KW-0732">Signal</keyword>
<evidence type="ECO:0000256" key="1">
    <source>
        <dbReference type="ARBA" id="ARBA00022729"/>
    </source>
</evidence>
<dbReference type="Pfam" id="PF13205">
    <property type="entry name" value="Big_5"/>
    <property type="match status" value="1"/>
</dbReference>
<name>A0A848IUV1_9BACT</name>
<feature type="signal peptide" evidence="2">
    <location>
        <begin position="1"/>
        <end position="23"/>
    </location>
</feature>
<dbReference type="AlphaFoldDB" id="A0A848IUV1"/>
<evidence type="ECO:0000256" key="2">
    <source>
        <dbReference type="SAM" id="SignalP"/>
    </source>
</evidence>
<reference evidence="4 5" key="1">
    <citation type="submission" date="2020-04" db="EMBL/GenBank/DDBJ databases">
        <title>Flammeovirgaceae bacterium KN852 isolated from deep sea.</title>
        <authorList>
            <person name="Zhang D.-C."/>
        </authorList>
    </citation>
    <scope>NUCLEOTIDE SEQUENCE [LARGE SCALE GENOMIC DNA]</scope>
    <source>
        <strain evidence="4 5">KN852</strain>
    </source>
</reference>
<dbReference type="RefSeq" id="WP_169677617.1">
    <property type="nucleotide sequence ID" value="NZ_JABBNU010000001.1"/>
</dbReference>
<dbReference type="Proteomes" id="UP000559010">
    <property type="component" value="Unassembled WGS sequence"/>
</dbReference>
<dbReference type="InterPro" id="IPR032812">
    <property type="entry name" value="SbsA_Ig"/>
</dbReference>
<protein>
    <submittedName>
        <fullName evidence="4">Ig-like domain-containing protein</fullName>
    </submittedName>
</protein>
<gene>
    <name evidence="4" type="ORF">HH304_01215</name>
</gene>
<feature type="domain" description="SbsA Ig-like" evidence="3">
    <location>
        <begin position="34"/>
        <end position="132"/>
    </location>
</feature>
<comment type="caution">
    <text evidence="4">The sequence shown here is derived from an EMBL/GenBank/DDBJ whole genome shotgun (WGS) entry which is preliminary data.</text>
</comment>